<gene>
    <name evidence="2" type="ORF">GCM10010430_60860</name>
</gene>
<evidence type="ECO:0000259" key="1">
    <source>
        <dbReference type="PROSITE" id="PS51725"/>
    </source>
</evidence>
<dbReference type="InterPro" id="IPR032710">
    <property type="entry name" value="NTF2-like_dom_sf"/>
</dbReference>
<dbReference type="SUPFAM" id="SSF54909">
    <property type="entry name" value="Dimeric alpha+beta barrel"/>
    <property type="match status" value="1"/>
</dbReference>
<keyword evidence="3" id="KW-1185">Reference proteome</keyword>
<dbReference type="InterPro" id="IPR011008">
    <property type="entry name" value="Dimeric_a/b-barrel"/>
</dbReference>
<dbReference type="InterPro" id="IPR007138">
    <property type="entry name" value="ABM_dom"/>
</dbReference>
<dbReference type="EMBL" id="BAAATR010000035">
    <property type="protein sequence ID" value="GAA2267518.1"/>
    <property type="molecule type" value="Genomic_DNA"/>
</dbReference>
<comment type="caution">
    <text evidence="2">The sequence shown here is derived from an EMBL/GenBank/DDBJ whole genome shotgun (WGS) entry which is preliminary data.</text>
</comment>
<dbReference type="SUPFAM" id="SSF54427">
    <property type="entry name" value="NTF2-like"/>
    <property type="match status" value="1"/>
</dbReference>
<dbReference type="Pfam" id="PF03992">
    <property type="entry name" value="ABM"/>
    <property type="match status" value="1"/>
</dbReference>
<evidence type="ECO:0000313" key="3">
    <source>
        <dbReference type="Proteomes" id="UP001500305"/>
    </source>
</evidence>
<sequence>MLAYALHITVRPGHEQQALETLGAIERRSLRDAGCLQFTWFQHDADPYRFTLVEQWESQEHLDAHLAQDQSLWESFLPALADEPRSELLRQVVPLATKPSADEVLAFATSWFGAITAEAPVETLLGFLSPAGLRMDFPEGTLTSVEDVREWYATVMATFHEHTHDLEYLKVTPGDLAGAVDVDLAVIWKATTRADGSRSAFRGLQSWQVRRSFRTGRLEIVTYRVRSLEKVA</sequence>
<evidence type="ECO:0000313" key="2">
    <source>
        <dbReference type="EMBL" id="GAA2267518.1"/>
    </source>
</evidence>
<feature type="domain" description="ABM" evidence="1">
    <location>
        <begin position="2"/>
        <end position="93"/>
    </location>
</feature>
<name>A0ABN3EQX5_9ACTN</name>
<dbReference type="Proteomes" id="UP001500305">
    <property type="component" value="Unassembled WGS sequence"/>
</dbReference>
<reference evidence="2 3" key="1">
    <citation type="journal article" date="2019" name="Int. J. Syst. Evol. Microbiol.">
        <title>The Global Catalogue of Microorganisms (GCM) 10K type strain sequencing project: providing services to taxonomists for standard genome sequencing and annotation.</title>
        <authorList>
            <consortium name="The Broad Institute Genomics Platform"/>
            <consortium name="The Broad Institute Genome Sequencing Center for Infectious Disease"/>
            <person name="Wu L."/>
            <person name="Ma J."/>
        </authorList>
    </citation>
    <scope>NUCLEOTIDE SEQUENCE [LARGE SCALE GENOMIC DNA]</scope>
    <source>
        <strain evidence="2 3">JCM 7356</strain>
    </source>
</reference>
<organism evidence="2 3">
    <name type="scientific">Kitasatospora cystarginea</name>
    <dbReference type="NCBI Taxonomy" id="58350"/>
    <lineage>
        <taxon>Bacteria</taxon>
        <taxon>Bacillati</taxon>
        <taxon>Actinomycetota</taxon>
        <taxon>Actinomycetes</taxon>
        <taxon>Kitasatosporales</taxon>
        <taxon>Streptomycetaceae</taxon>
        <taxon>Kitasatospora</taxon>
    </lineage>
</organism>
<dbReference type="PROSITE" id="PS51725">
    <property type="entry name" value="ABM"/>
    <property type="match status" value="1"/>
</dbReference>
<protein>
    <recommendedName>
        <fullName evidence="1">ABM domain-containing protein</fullName>
    </recommendedName>
</protein>
<dbReference type="RefSeq" id="WP_344639740.1">
    <property type="nucleotide sequence ID" value="NZ_BAAATR010000035.1"/>
</dbReference>
<accession>A0ABN3EQX5</accession>
<dbReference type="Gene3D" id="3.30.70.100">
    <property type="match status" value="1"/>
</dbReference>
<proteinExistence type="predicted"/>